<feature type="transmembrane region" description="Helical" evidence="2">
    <location>
        <begin position="22"/>
        <end position="46"/>
    </location>
</feature>
<dbReference type="AlphaFoldDB" id="A0A6C0EFY8"/>
<feature type="compositionally biased region" description="Polar residues" evidence="1">
    <location>
        <begin position="145"/>
        <end position="158"/>
    </location>
</feature>
<proteinExistence type="predicted"/>
<accession>A0A6C0EFY8</accession>
<feature type="compositionally biased region" description="Low complexity" evidence="1">
    <location>
        <begin position="166"/>
        <end position="184"/>
    </location>
</feature>
<name>A0A6C0EFY8_9ZZZZ</name>
<evidence type="ECO:0000256" key="1">
    <source>
        <dbReference type="SAM" id="MobiDB-lite"/>
    </source>
</evidence>
<reference evidence="3" key="1">
    <citation type="journal article" date="2020" name="Nature">
        <title>Giant virus diversity and host interactions through global metagenomics.</title>
        <authorList>
            <person name="Schulz F."/>
            <person name="Roux S."/>
            <person name="Paez-Espino D."/>
            <person name="Jungbluth S."/>
            <person name="Walsh D.A."/>
            <person name="Denef V.J."/>
            <person name="McMahon K.D."/>
            <person name="Konstantinidis K.T."/>
            <person name="Eloe-Fadrosh E.A."/>
            <person name="Kyrpides N.C."/>
            <person name="Woyke T."/>
        </authorList>
    </citation>
    <scope>NUCLEOTIDE SEQUENCE</scope>
    <source>
        <strain evidence="3">GVMAG-M-3300023179-33</strain>
    </source>
</reference>
<sequence>MKKKQTILTENLSHYPIAFLDYLYVITIYSTVAFFCSVIIDGYIIPDFNLQIALKRSSIFLASQILLQLAIQGFIAIFLYALLQKIYSPFNGWYGYTSETPLGLTVRSPAIISVILFYLSTSLHDKLKILFNRFSNKPQTFGLSATNNSIKKTTNTDSPRPKSDTTENTNTTDNTTDNTNLNSK</sequence>
<evidence type="ECO:0000256" key="2">
    <source>
        <dbReference type="SAM" id="Phobius"/>
    </source>
</evidence>
<evidence type="ECO:0000313" key="3">
    <source>
        <dbReference type="EMBL" id="QHT27511.1"/>
    </source>
</evidence>
<organism evidence="3">
    <name type="scientific">viral metagenome</name>
    <dbReference type="NCBI Taxonomy" id="1070528"/>
    <lineage>
        <taxon>unclassified sequences</taxon>
        <taxon>metagenomes</taxon>
        <taxon>organismal metagenomes</taxon>
    </lineage>
</organism>
<keyword evidence="2" id="KW-0472">Membrane</keyword>
<dbReference type="EMBL" id="MN739823">
    <property type="protein sequence ID" value="QHT27511.1"/>
    <property type="molecule type" value="Genomic_DNA"/>
</dbReference>
<protein>
    <submittedName>
        <fullName evidence="3">Uncharacterized protein</fullName>
    </submittedName>
</protein>
<keyword evidence="2" id="KW-1133">Transmembrane helix</keyword>
<feature type="transmembrane region" description="Helical" evidence="2">
    <location>
        <begin position="58"/>
        <end position="82"/>
    </location>
</feature>
<feature type="region of interest" description="Disordered" evidence="1">
    <location>
        <begin position="145"/>
        <end position="184"/>
    </location>
</feature>
<keyword evidence="2" id="KW-0812">Transmembrane</keyword>